<evidence type="ECO:0000313" key="3">
    <source>
        <dbReference type="Proteomes" id="UP000039865"/>
    </source>
</evidence>
<dbReference type="Proteomes" id="UP000039865">
    <property type="component" value="Unassembled WGS sequence"/>
</dbReference>
<organism evidence="2 3">
    <name type="scientific">Stylonychia lemnae</name>
    <name type="common">Ciliate</name>
    <dbReference type="NCBI Taxonomy" id="5949"/>
    <lineage>
        <taxon>Eukaryota</taxon>
        <taxon>Sar</taxon>
        <taxon>Alveolata</taxon>
        <taxon>Ciliophora</taxon>
        <taxon>Intramacronucleata</taxon>
        <taxon>Spirotrichea</taxon>
        <taxon>Stichotrichia</taxon>
        <taxon>Sporadotrichida</taxon>
        <taxon>Oxytrichidae</taxon>
        <taxon>Stylonychinae</taxon>
        <taxon>Stylonychia</taxon>
    </lineage>
</organism>
<keyword evidence="1" id="KW-0472">Membrane</keyword>
<keyword evidence="3" id="KW-1185">Reference proteome</keyword>
<accession>A0A078A929</accession>
<proteinExistence type="predicted"/>
<name>A0A078A929_STYLE</name>
<dbReference type="AlphaFoldDB" id="A0A078A929"/>
<dbReference type="EMBL" id="CCKQ01006747">
    <property type="protein sequence ID" value="CDW78062.1"/>
    <property type="molecule type" value="Genomic_DNA"/>
</dbReference>
<sequence length="307" mass="35138">MEKFRNNLIIFGLCTLTFVNAYYYEKRTLSDTVQLTMNSPSINFHQYYSEFSEIQNINKIIISSYKQKESDTSCNSAPKNSYCQEYNLQQVPFVTLNQTIKNCMEDAYLYIIPNEATSQDDQAAIKIHLNLLSEDKSCNGFLNSDQLMQCTPFKASACLNIIECSMACGVLECWRGEELSPFTELTIPIDLTNDYAKNLCTFYNNILKFESAQPTLKPYQTFILSIFLVLVMVITLLAIYYNVFLAYRNRPPFRVVRFCPHILFPRGERGLGKHNVDPDGDNSSFIGSRNYKSLAGSSKTLPNQKIN</sequence>
<gene>
    <name evidence="2" type="primary">Contig12892.g13753</name>
    <name evidence="2" type="ORF">STYLEM_7032</name>
</gene>
<keyword evidence="1" id="KW-0812">Transmembrane</keyword>
<keyword evidence="1" id="KW-1133">Transmembrane helix</keyword>
<feature type="transmembrane region" description="Helical" evidence="1">
    <location>
        <begin position="222"/>
        <end position="247"/>
    </location>
</feature>
<reference evidence="2 3" key="1">
    <citation type="submission" date="2014-06" db="EMBL/GenBank/DDBJ databases">
        <authorList>
            <person name="Swart Estienne"/>
        </authorList>
    </citation>
    <scope>NUCLEOTIDE SEQUENCE [LARGE SCALE GENOMIC DNA]</scope>
    <source>
        <strain evidence="2 3">130c</strain>
    </source>
</reference>
<protein>
    <submittedName>
        <fullName evidence="2">Uncharacterized protein</fullName>
    </submittedName>
</protein>
<evidence type="ECO:0000313" key="2">
    <source>
        <dbReference type="EMBL" id="CDW78062.1"/>
    </source>
</evidence>
<evidence type="ECO:0000256" key="1">
    <source>
        <dbReference type="SAM" id="Phobius"/>
    </source>
</evidence>
<dbReference type="InParanoid" id="A0A078A929"/>